<sequence>MVDPFKKSQKRPDGSIRVSMLFKGSHDGSPVRLGLPVNTLNWNGNSHDTVNFLMSPKTNPETELNTNDCHPYPKPRPRTIRPG</sequence>
<protein>
    <submittedName>
        <fullName evidence="2">JM80</fullName>
    </submittedName>
</protein>
<reference evidence="4 5" key="1">
    <citation type="journal article" date="2013" name="J. Virol.">
        <title>Genomic characterization of Japanese macaque rhadinovirus, a novel herpesvirus isolated from a nonhuman primate with a spontaneous inflammatory demyelinating disease.</title>
        <authorList>
            <person name="Estep R.D."/>
            <person name="Hansen S.G."/>
            <person name="Rogers K.S."/>
            <person name="Axthelm M.K."/>
            <person name="Wong S.W."/>
        </authorList>
    </citation>
    <scope>NUCLEOTIDE SEQUENCE [LARGE SCALE GENOMIC DNA]</scope>
    <source>
        <strain evidence="3">12E2</strain>
        <strain evidence="2">3A1</strain>
    </source>
</reference>
<accession>G9JM88</accession>
<dbReference type="RefSeq" id="YP_238383.1">
    <property type="nucleotide sequence ID" value="NC_007016.1"/>
</dbReference>
<evidence type="ECO:0000313" key="4">
    <source>
        <dbReference type="Proteomes" id="UP000124292"/>
    </source>
</evidence>
<evidence type="ECO:0000256" key="1">
    <source>
        <dbReference type="SAM" id="MobiDB-lite"/>
    </source>
</evidence>
<feature type="compositionally biased region" description="Basic residues" evidence="1">
    <location>
        <begin position="73"/>
        <end position="83"/>
    </location>
</feature>
<dbReference type="Proteomes" id="UP000133219">
    <property type="component" value="Segment"/>
</dbReference>
<proteinExistence type="predicted"/>
<evidence type="ECO:0000313" key="3">
    <source>
        <dbReference type="EMBL" id="AEW87775.1"/>
    </source>
</evidence>
<name>G9JM88_9GAMA</name>
<feature type="region of interest" description="Disordered" evidence="1">
    <location>
        <begin position="56"/>
        <end position="83"/>
    </location>
</feature>
<dbReference type="EMBL" id="JN885137">
    <property type="protein sequence ID" value="AEW87775.1"/>
    <property type="molecule type" value="Genomic_DNA"/>
</dbReference>
<dbReference type="GeneID" id="3416471"/>
<dbReference type="Proteomes" id="UP000124292">
    <property type="component" value="Genome"/>
</dbReference>
<organism evidence="2 5">
    <name type="scientific">Macaca fuscata rhadinovirus</name>
    <dbReference type="NCBI Taxonomy" id="272551"/>
    <lineage>
        <taxon>Viruses</taxon>
        <taxon>Duplodnaviria</taxon>
        <taxon>Heunggongvirae</taxon>
        <taxon>Peploviricota</taxon>
        <taxon>Herviviricetes</taxon>
        <taxon>Herpesvirales</taxon>
        <taxon>Orthoherpesviridae</taxon>
        <taxon>Gammaherpesvirinae</taxon>
        <taxon>Rhadinovirus</taxon>
        <taxon>Rhadinovirus macacinegamma11</taxon>
        <taxon>macacine gammaherpesvirus 11</taxon>
    </lineage>
</organism>
<dbReference type="KEGG" id="vg:3416471"/>
<evidence type="ECO:0000313" key="2">
    <source>
        <dbReference type="EMBL" id="AEW87605.1"/>
    </source>
</evidence>
<gene>
    <name evidence="2" type="ORF">JM80</name>
</gene>
<evidence type="ECO:0000313" key="5">
    <source>
        <dbReference type="Proteomes" id="UP000133219"/>
    </source>
</evidence>
<dbReference type="EMBL" id="JN885136">
    <property type="protein sequence ID" value="AEW87605.1"/>
    <property type="molecule type" value="Genomic_DNA"/>
</dbReference>
<feature type="compositionally biased region" description="Polar residues" evidence="1">
    <location>
        <begin position="56"/>
        <end position="68"/>
    </location>
</feature>